<dbReference type="Pfam" id="PF20046">
    <property type="entry name" value="DUF6448"/>
    <property type="match status" value="1"/>
</dbReference>
<dbReference type="KEGG" id="slut:H9L13_09530"/>
<feature type="signal peptide" evidence="1">
    <location>
        <begin position="1"/>
        <end position="19"/>
    </location>
</feature>
<sequence length="200" mass="21263">MVAAATFAAALTIPTPALAHCDGLDGPVVAAAKNALQSGNPNPVLIWVQPADEPEIKRAFAEAERVRKLGPEAREMADRYFFETLVRIHRAGEGAPYTGLKPAGRDLGPAIPLADNAVATGSARELSAFAVKEVERGIAEKFADLQKKRSFQPDEVTAGRAYIASYVTFVHYVEGIHQAVEAGAAGHYSEGLPAPAEHHQ</sequence>
<gene>
    <name evidence="2" type="ORF">H9L13_09530</name>
</gene>
<evidence type="ECO:0000313" key="2">
    <source>
        <dbReference type="EMBL" id="QNN66891.1"/>
    </source>
</evidence>
<keyword evidence="3" id="KW-1185">Reference proteome</keyword>
<dbReference type="EMBL" id="CP060718">
    <property type="protein sequence ID" value="QNN66891.1"/>
    <property type="molecule type" value="Genomic_DNA"/>
</dbReference>
<name>A0A7G9SGB6_9SPHN</name>
<evidence type="ECO:0000256" key="1">
    <source>
        <dbReference type="SAM" id="SignalP"/>
    </source>
</evidence>
<proteinExistence type="predicted"/>
<keyword evidence="1" id="KW-0732">Signal</keyword>
<protein>
    <recommendedName>
        <fullName evidence="4">Peptidoglycan-binding protein</fullName>
    </recommendedName>
</protein>
<evidence type="ECO:0008006" key="4">
    <source>
        <dbReference type="Google" id="ProtNLM"/>
    </source>
</evidence>
<dbReference type="Proteomes" id="UP000515971">
    <property type="component" value="Chromosome"/>
</dbReference>
<organism evidence="2 3">
    <name type="scientific">Sphingomonas lutea</name>
    <dbReference type="NCBI Taxonomy" id="1045317"/>
    <lineage>
        <taxon>Bacteria</taxon>
        <taxon>Pseudomonadati</taxon>
        <taxon>Pseudomonadota</taxon>
        <taxon>Alphaproteobacteria</taxon>
        <taxon>Sphingomonadales</taxon>
        <taxon>Sphingomonadaceae</taxon>
        <taxon>Sphingomonas</taxon>
    </lineage>
</organism>
<dbReference type="RefSeq" id="WP_187537483.1">
    <property type="nucleotide sequence ID" value="NZ_BAABJT010000001.1"/>
</dbReference>
<dbReference type="AlphaFoldDB" id="A0A7G9SGB6"/>
<reference evidence="2 3" key="1">
    <citation type="submission" date="2020-08" db="EMBL/GenBank/DDBJ databases">
        <title>Genome sequence of Sphingomonas lutea KCTC 23642T.</title>
        <authorList>
            <person name="Hyun D.-W."/>
            <person name="Bae J.-W."/>
        </authorList>
    </citation>
    <scope>NUCLEOTIDE SEQUENCE [LARGE SCALE GENOMIC DNA]</scope>
    <source>
        <strain evidence="2 3">KCTC 23642</strain>
    </source>
</reference>
<feature type="chain" id="PRO_5028922684" description="Peptidoglycan-binding protein" evidence="1">
    <location>
        <begin position="20"/>
        <end position="200"/>
    </location>
</feature>
<accession>A0A7G9SGB6</accession>
<evidence type="ECO:0000313" key="3">
    <source>
        <dbReference type="Proteomes" id="UP000515971"/>
    </source>
</evidence>
<dbReference type="InterPro" id="IPR045613">
    <property type="entry name" value="DUF6448"/>
</dbReference>